<keyword evidence="4 8" id="KW-0479">Metal-binding</keyword>
<accession>A0A401P999</accession>
<keyword evidence="8 9" id="KW-0349">Heme</keyword>
<comment type="subcellular location">
    <subcellularLocation>
        <location evidence="2">Membrane</location>
    </subcellularLocation>
</comment>
<evidence type="ECO:0000256" key="4">
    <source>
        <dbReference type="ARBA" id="ARBA00022723"/>
    </source>
</evidence>
<dbReference type="InterPro" id="IPR036396">
    <property type="entry name" value="Cyt_P450_sf"/>
</dbReference>
<evidence type="ECO:0000256" key="7">
    <source>
        <dbReference type="ARBA" id="ARBA00023136"/>
    </source>
</evidence>
<dbReference type="OMA" id="GCPFDPF"/>
<evidence type="ECO:0000313" key="10">
    <source>
        <dbReference type="EMBL" id="GCB69664.1"/>
    </source>
</evidence>
<dbReference type="AlphaFoldDB" id="A0A401P999"/>
<evidence type="ECO:0000256" key="9">
    <source>
        <dbReference type="RuleBase" id="RU000461"/>
    </source>
</evidence>
<reference evidence="10 11" key="1">
    <citation type="journal article" date="2018" name="Nat. Ecol. Evol.">
        <title>Shark genomes provide insights into elasmobranch evolution and the origin of vertebrates.</title>
        <authorList>
            <person name="Hara Y"/>
            <person name="Yamaguchi K"/>
            <person name="Onimaru K"/>
            <person name="Kadota M"/>
            <person name="Koyanagi M"/>
            <person name="Keeley SD"/>
            <person name="Tatsumi K"/>
            <person name="Tanaka K"/>
            <person name="Motone F"/>
            <person name="Kageyama Y"/>
            <person name="Nozu R"/>
            <person name="Adachi N"/>
            <person name="Nishimura O"/>
            <person name="Nakagawa R"/>
            <person name="Tanegashima C"/>
            <person name="Kiyatake I"/>
            <person name="Matsumoto R"/>
            <person name="Murakumo K"/>
            <person name="Nishida K"/>
            <person name="Terakita A"/>
            <person name="Kuratani S"/>
            <person name="Sato K"/>
            <person name="Hyodo S Kuraku.S."/>
        </authorList>
    </citation>
    <scope>NUCLEOTIDE SEQUENCE [LARGE SCALE GENOMIC DNA]</scope>
</reference>
<comment type="caution">
    <text evidence="10">The sequence shown here is derived from an EMBL/GenBank/DDBJ whole genome shotgun (WGS) entry which is preliminary data.</text>
</comment>
<evidence type="ECO:0000256" key="6">
    <source>
        <dbReference type="ARBA" id="ARBA00023004"/>
    </source>
</evidence>
<feature type="non-terminal residue" evidence="10">
    <location>
        <position position="1"/>
    </location>
</feature>
<keyword evidence="11" id="KW-1185">Reference proteome</keyword>
<dbReference type="Pfam" id="PF00067">
    <property type="entry name" value="p450"/>
    <property type="match status" value="1"/>
</dbReference>
<dbReference type="GO" id="GO:0005506">
    <property type="term" value="F:iron ion binding"/>
    <property type="evidence" value="ECO:0007669"/>
    <property type="project" value="InterPro"/>
</dbReference>
<dbReference type="CDD" id="cd11026">
    <property type="entry name" value="CYP2"/>
    <property type="match status" value="1"/>
</dbReference>
<feature type="binding site" description="axial binding residue" evidence="8">
    <location>
        <position position="381"/>
    </location>
    <ligand>
        <name>heme</name>
        <dbReference type="ChEBI" id="CHEBI:30413"/>
    </ligand>
    <ligandPart>
        <name>Fe</name>
        <dbReference type="ChEBI" id="CHEBI:18248"/>
    </ligandPart>
</feature>
<evidence type="ECO:0000313" key="11">
    <source>
        <dbReference type="Proteomes" id="UP000288216"/>
    </source>
</evidence>
<evidence type="ECO:0000256" key="2">
    <source>
        <dbReference type="ARBA" id="ARBA00004370"/>
    </source>
</evidence>
<dbReference type="PANTHER" id="PTHR24300:SF1">
    <property type="entry name" value="CYTOCHROME P450 2D6-RELATED"/>
    <property type="match status" value="1"/>
</dbReference>
<sequence>LQKKYGDVVSMQFGWTNNVILSGYETIKEALVKKSEDFADRPDLPIYDYMNEKSGEGIVFAKYGQWWKEQRRFSNLTLRNLGLGKKSSEMRIIEEVAFLNKELEDQKGLPFDPNFILTCATSNIICSTVFGERFEYKDKKFLALLHMLDESFVLEATFWGQLLNTFPFIRHLPGPQNKIPENQKKAIDFVQEIVTEHKKSWDPNEPRDFIDAFLAEQEKMKHIPNTSFQESKMIGSVLNIVTAGTDTIAITLRWALLYMVLHPNLLSKVHEEIDRVVGKERKPTLDDREEMPYTNAVMHESQRFGNVAPLSLPHQTYRDTEVMGYRIPKGTTIIPNLTSIMFDENIWSTPQQFNPGHFLNSEGKFVKPEAFIAFSAGLRVCPGEQLAKAELFLLFTCMLQRFTFHLPENEPRPSYTEGIYATSLSPLPYRLCAKLR</sequence>
<dbReference type="GO" id="GO:0005737">
    <property type="term" value="C:cytoplasm"/>
    <property type="evidence" value="ECO:0007669"/>
    <property type="project" value="TreeGrafter"/>
</dbReference>
<dbReference type="Gene3D" id="1.10.630.10">
    <property type="entry name" value="Cytochrome P450"/>
    <property type="match status" value="1"/>
</dbReference>
<dbReference type="InterPro" id="IPR001128">
    <property type="entry name" value="Cyt_P450"/>
</dbReference>
<dbReference type="STRING" id="75743.A0A401P999"/>
<evidence type="ECO:0000256" key="3">
    <source>
        <dbReference type="ARBA" id="ARBA00010617"/>
    </source>
</evidence>
<dbReference type="OrthoDB" id="3934656at2759"/>
<dbReference type="InterPro" id="IPR017972">
    <property type="entry name" value="Cyt_P450_CS"/>
</dbReference>
<dbReference type="InterPro" id="IPR008069">
    <property type="entry name" value="Cyt_P450_E_grp-I_CYP2D-like"/>
</dbReference>
<keyword evidence="9" id="KW-0503">Monooxygenase</keyword>
<dbReference type="PANTHER" id="PTHR24300">
    <property type="entry name" value="CYTOCHROME P450 508A4-RELATED"/>
    <property type="match status" value="1"/>
</dbReference>
<dbReference type="SUPFAM" id="SSF48264">
    <property type="entry name" value="Cytochrome P450"/>
    <property type="match status" value="1"/>
</dbReference>
<dbReference type="GO" id="GO:0019369">
    <property type="term" value="P:arachidonate metabolic process"/>
    <property type="evidence" value="ECO:0007669"/>
    <property type="project" value="TreeGrafter"/>
</dbReference>
<dbReference type="EMBL" id="BFAA01006027">
    <property type="protein sequence ID" value="GCB69664.1"/>
    <property type="molecule type" value="Genomic_DNA"/>
</dbReference>
<evidence type="ECO:0000256" key="5">
    <source>
        <dbReference type="ARBA" id="ARBA00023002"/>
    </source>
</evidence>
<dbReference type="InterPro" id="IPR050182">
    <property type="entry name" value="Cytochrome_P450_fam2"/>
</dbReference>
<proteinExistence type="inferred from homology"/>
<comment type="similarity">
    <text evidence="3 9">Belongs to the cytochrome P450 family.</text>
</comment>
<evidence type="ECO:0000256" key="8">
    <source>
        <dbReference type="PIRSR" id="PIRSR602401-1"/>
    </source>
</evidence>
<keyword evidence="7" id="KW-0472">Membrane</keyword>
<dbReference type="GO" id="GO:0020037">
    <property type="term" value="F:heme binding"/>
    <property type="evidence" value="ECO:0007669"/>
    <property type="project" value="InterPro"/>
</dbReference>
<dbReference type="GO" id="GO:0006805">
    <property type="term" value="P:xenobiotic metabolic process"/>
    <property type="evidence" value="ECO:0007669"/>
    <property type="project" value="TreeGrafter"/>
</dbReference>
<evidence type="ECO:0008006" key="12">
    <source>
        <dbReference type="Google" id="ProtNLM"/>
    </source>
</evidence>
<dbReference type="PRINTS" id="PR01686">
    <property type="entry name" value="EP450ICYP2D"/>
</dbReference>
<dbReference type="PRINTS" id="PR00463">
    <property type="entry name" value="EP450I"/>
</dbReference>
<gene>
    <name evidence="10" type="ORF">scyTo_0012461</name>
</gene>
<dbReference type="Proteomes" id="UP000288216">
    <property type="component" value="Unassembled WGS sequence"/>
</dbReference>
<dbReference type="PRINTS" id="PR00385">
    <property type="entry name" value="P450"/>
</dbReference>
<name>A0A401P999_SCYTO</name>
<keyword evidence="5 9" id="KW-0560">Oxidoreductase</keyword>
<protein>
    <recommendedName>
        <fullName evidence="12">Cytochrome P450</fullName>
    </recommendedName>
</protein>
<dbReference type="GO" id="GO:0016712">
    <property type="term" value="F:oxidoreductase activity, acting on paired donors, with incorporation or reduction of molecular oxygen, reduced flavin or flavoprotein as one donor, and incorporation of one atom of oxygen"/>
    <property type="evidence" value="ECO:0007669"/>
    <property type="project" value="InterPro"/>
</dbReference>
<dbReference type="GO" id="GO:0016020">
    <property type="term" value="C:membrane"/>
    <property type="evidence" value="ECO:0007669"/>
    <property type="project" value="UniProtKB-SubCell"/>
</dbReference>
<dbReference type="InterPro" id="IPR002401">
    <property type="entry name" value="Cyt_P450_E_grp-I"/>
</dbReference>
<dbReference type="PROSITE" id="PS00086">
    <property type="entry name" value="CYTOCHROME_P450"/>
    <property type="match status" value="1"/>
</dbReference>
<comment type="cofactor">
    <cofactor evidence="1 8">
        <name>heme</name>
        <dbReference type="ChEBI" id="CHEBI:30413"/>
    </cofactor>
</comment>
<evidence type="ECO:0000256" key="1">
    <source>
        <dbReference type="ARBA" id="ARBA00001971"/>
    </source>
</evidence>
<dbReference type="FunFam" id="1.10.630.10:FF:000004">
    <property type="entry name" value="cytochrome P450 2D15 isoform X1"/>
    <property type="match status" value="1"/>
</dbReference>
<organism evidence="10 11">
    <name type="scientific">Scyliorhinus torazame</name>
    <name type="common">Cloudy catshark</name>
    <name type="synonym">Catulus torazame</name>
    <dbReference type="NCBI Taxonomy" id="75743"/>
    <lineage>
        <taxon>Eukaryota</taxon>
        <taxon>Metazoa</taxon>
        <taxon>Chordata</taxon>
        <taxon>Craniata</taxon>
        <taxon>Vertebrata</taxon>
        <taxon>Chondrichthyes</taxon>
        <taxon>Elasmobranchii</taxon>
        <taxon>Galeomorphii</taxon>
        <taxon>Galeoidea</taxon>
        <taxon>Carcharhiniformes</taxon>
        <taxon>Scyliorhinidae</taxon>
        <taxon>Scyliorhinus</taxon>
    </lineage>
</organism>
<keyword evidence="6 8" id="KW-0408">Iron</keyword>